<gene>
    <name evidence="1" type="ORF">NM125_12090</name>
</gene>
<evidence type="ECO:0000313" key="2">
    <source>
        <dbReference type="Proteomes" id="UP001139125"/>
    </source>
</evidence>
<dbReference type="RefSeq" id="WP_255135199.1">
    <property type="nucleotide sequence ID" value="NZ_JANDBC010000002.1"/>
</dbReference>
<organism evidence="1 2">
    <name type="scientific">Gracilimonas sediminicola</name>
    <dbReference type="NCBI Taxonomy" id="2952158"/>
    <lineage>
        <taxon>Bacteria</taxon>
        <taxon>Pseudomonadati</taxon>
        <taxon>Balneolota</taxon>
        <taxon>Balneolia</taxon>
        <taxon>Balneolales</taxon>
        <taxon>Balneolaceae</taxon>
        <taxon>Gracilimonas</taxon>
    </lineage>
</organism>
<protein>
    <submittedName>
        <fullName evidence="1">Uncharacterized protein</fullName>
    </submittedName>
</protein>
<dbReference type="AlphaFoldDB" id="A0A9X2RHH1"/>
<keyword evidence="2" id="KW-1185">Reference proteome</keyword>
<accession>A0A9X2RHH1</accession>
<name>A0A9X2RHH1_9BACT</name>
<sequence length="146" mass="15932">MAFMIITGCSQGDIIKSNYTIKSGSSFGMCVGPCFQEVSVNESQAVLRIRENKGEGGLSELKVENKRAVSPQEWGEIQSLVNQEAITALPKVIGCPDCADGGAEWIEIQSPGLVKKVTFEYGQPPAQIKELVDRLRETRESLSPQE</sequence>
<comment type="caution">
    <text evidence="1">The sequence shown here is derived from an EMBL/GenBank/DDBJ whole genome shotgun (WGS) entry which is preliminary data.</text>
</comment>
<evidence type="ECO:0000313" key="1">
    <source>
        <dbReference type="EMBL" id="MCP9292318.1"/>
    </source>
</evidence>
<reference evidence="1" key="1">
    <citation type="submission" date="2022-06" db="EMBL/GenBank/DDBJ databases">
        <title>Gracilimonas sp. CAU 1638 isolated from sea sediment.</title>
        <authorList>
            <person name="Kim W."/>
        </authorList>
    </citation>
    <scope>NUCLEOTIDE SEQUENCE</scope>
    <source>
        <strain evidence="1">CAU 1638</strain>
    </source>
</reference>
<dbReference type="EMBL" id="JANDBC010000002">
    <property type="protein sequence ID" value="MCP9292318.1"/>
    <property type="molecule type" value="Genomic_DNA"/>
</dbReference>
<dbReference type="Proteomes" id="UP001139125">
    <property type="component" value="Unassembled WGS sequence"/>
</dbReference>
<proteinExistence type="predicted"/>